<evidence type="ECO:0000313" key="2">
    <source>
        <dbReference type="Proteomes" id="UP000673375"/>
    </source>
</evidence>
<dbReference type="Gene3D" id="1.10.1220.10">
    <property type="entry name" value="Met repressor-like"/>
    <property type="match status" value="1"/>
</dbReference>
<keyword evidence="2" id="KW-1185">Reference proteome</keyword>
<organism evidence="1 2">
    <name type="scientific">Enterococcus larvae</name>
    <dbReference type="NCBI Taxonomy" id="2794352"/>
    <lineage>
        <taxon>Bacteria</taxon>
        <taxon>Bacillati</taxon>
        <taxon>Bacillota</taxon>
        <taxon>Bacilli</taxon>
        <taxon>Lactobacillales</taxon>
        <taxon>Enterococcaceae</taxon>
        <taxon>Enterococcus</taxon>
    </lineage>
</organism>
<accession>A0ABS4CGG0</accession>
<dbReference type="EMBL" id="JAEDXU010000002">
    <property type="protein sequence ID" value="MBP1045647.1"/>
    <property type="molecule type" value="Genomic_DNA"/>
</dbReference>
<evidence type="ECO:0000313" key="1">
    <source>
        <dbReference type="EMBL" id="MBP1045647.1"/>
    </source>
</evidence>
<dbReference type="RefSeq" id="WP_209556435.1">
    <property type="nucleotide sequence ID" value="NZ_JAEDXU010000002.1"/>
</dbReference>
<dbReference type="InterPro" id="IPR013321">
    <property type="entry name" value="Arc_rbn_hlx_hlx"/>
</dbReference>
<comment type="caution">
    <text evidence="1">The sequence shown here is derived from an EMBL/GenBank/DDBJ whole genome shotgun (WGS) entry which is preliminary data.</text>
</comment>
<gene>
    <name evidence="1" type="ORF">I6N96_05105</name>
</gene>
<dbReference type="Proteomes" id="UP000673375">
    <property type="component" value="Unassembled WGS sequence"/>
</dbReference>
<protein>
    <submittedName>
        <fullName evidence="1">Type II toxin-antitoxin system RelB/DinJ family antitoxin</fullName>
    </submittedName>
</protein>
<proteinExistence type="predicted"/>
<reference evidence="1 2" key="1">
    <citation type="submission" date="2020-12" db="EMBL/GenBank/DDBJ databases">
        <title>Vagococcus allomyrinae sp. nov. and Enterococcus lavae sp. nov., isolated from the larvae of Allomyrina dichotoma.</title>
        <authorList>
            <person name="Lee S.D."/>
        </authorList>
    </citation>
    <scope>NUCLEOTIDE SEQUENCE [LARGE SCALE GENOMIC DNA]</scope>
    <source>
        <strain evidence="1 2">BWM-S5</strain>
    </source>
</reference>
<name>A0ABS4CGG0_9ENTE</name>
<sequence length="80" mass="9007">MDIHLPEKESEQAEKLFAEFGLTVEQAVELFIAQSLENGTLPFIPKIKPKNKLKLDSNGKGGFIVPDDAPEDFKEWVRHG</sequence>